<protein>
    <submittedName>
        <fullName evidence="1">Uncharacterized protein</fullName>
    </submittedName>
</protein>
<accession>A0A4D6M859</accession>
<name>A0A4D6M859_VIGUN</name>
<keyword evidence="2" id="KW-1185">Reference proteome</keyword>
<sequence>MMLSVRIRVGREVRRGQSTSGEVRGSMHILGPWSSICMALGDALRMDFAVAFLELWLRMISLELWLKIEGKHETFLELWLKMTSLELWLGTANGHAHSLSCGSGWRRLPV</sequence>
<dbReference type="Proteomes" id="UP000501690">
    <property type="component" value="Linkage Group LG6"/>
</dbReference>
<organism evidence="1 2">
    <name type="scientific">Vigna unguiculata</name>
    <name type="common">Cowpea</name>
    <dbReference type="NCBI Taxonomy" id="3917"/>
    <lineage>
        <taxon>Eukaryota</taxon>
        <taxon>Viridiplantae</taxon>
        <taxon>Streptophyta</taxon>
        <taxon>Embryophyta</taxon>
        <taxon>Tracheophyta</taxon>
        <taxon>Spermatophyta</taxon>
        <taxon>Magnoliopsida</taxon>
        <taxon>eudicotyledons</taxon>
        <taxon>Gunneridae</taxon>
        <taxon>Pentapetalae</taxon>
        <taxon>rosids</taxon>
        <taxon>fabids</taxon>
        <taxon>Fabales</taxon>
        <taxon>Fabaceae</taxon>
        <taxon>Papilionoideae</taxon>
        <taxon>50 kb inversion clade</taxon>
        <taxon>NPAAA clade</taxon>
        <taxon>indigoferoid/millettioid clade</taxon>
        <taxon>Phaseoleae</taxon>
        <taxon>Vigna</taxon>
    </lineage>
</organism>
<dbReference type="AlphaFoldDB" id="A0A4D6M859"/>
<evidence type="ECO:0000313" key="1">
    <source>
        <dbReference type="EMBL" id="QCD96044.1"/>
    </source>
</evidence>
<proteinExistence type="predicted"/>
<dbReference type="EMBL" id="CP039350">
    <property type="protein sequence ID" value="QCD96044.1"/>
    <property type="molecule type" value="Genomic_DNA"/>
</dbReference>
<reference evidence="1 2" key="1">
    <citation type="submission" date="2019-04" db="EMBL/GenBank/DDBJ databases">
        <title>An improved genome assembly and genetic linkage map for asparagus bean, Vigna unguiculata ssp. sesquipedialis.</title>
        <authorList>
            <person name="Xia Q."/>
            <person name="Zhang R."/>
            <person name="Dong Y."/>
        </authorList>
    </citation>
    <scope>NUCLEOTIDE SEQUENCE [LARGE SCALE GENOMIC DNA]</scope>
    <source>
        <tissue evidence="1">Leaf</tissue>
    </source>
</reference>
<gene>
    <name evidence="1" type="ORF">DEO72_LG6g746</name>
</gene>
<evidence type="ECO:0000313" key="2">
    <source>
        <dbReference type="Proteomes" id="UP000501690"/>
    </source>
</evidence>